<evidence type="ECO:0000256" key="1">
    <source>
        <dbReference type="SAM" id="MobiDB-lite"/>
    </source>
</evidence>
<name>A0ABN3DHQ8_9ACTN</name>
<evidence type="ECO:0000313" key="2">
    <source>
        <dbReference type="EMBL" id="GAA2230486.1"/>
    </source>
</evidence>
<keyword evidence="3" id="KW-1185">Reference proteome</keyword>
<accession>A0ABN3DHQ8</accession>
<proteinExistence type="predicted"/>
<reference evidence="2 3" key="1">
    <citation type="journal article" date="2019" name="Int. J. Syst. Evol. Microbiol.">
        <title>The Global Catalogue of Microorganisms (GCM) 10K type strain sequencing project: providing services to taxonomists for standard genome sequencing and annotation.</title>
        <authorList>
            <consortium name="The Broad Institute Genomics Platform"/>
            <consortium name="The Broad Institute Genome Sequencing Center for Infectious Disease"/>
            <person name="Wu L."/>
            <person name="Ma J."/>
        </authorList>
    </citation>
    <scope>NUCLEOTIDE SEQUENCE [LARGE SCALE GENOMIC DNA]</scope>
    <source>
        <strain evidence="2 3">JCM 3053</strain>
    </source>
</reference>
<comment type="caution">
    <text evidence="2">The sequence shown here is derived from an EMBL/GenBank/DDBJ whole genome shotgun (WGS) entry which is preliminary data.</text>
</comment>
<protein>
    <submittedName>
        <fullName evidence="2">Uncharacterized protein</fullName>
    </submittedName>
</protein>
<gene>
    <name evidence="2" type="ORF">GCM10010104_24890</name>
</gene>
<sequence length="111" mass="11117">MAALAGGVLVNADHTRGGHFRFGKGVDQAQDGAPADADPERGAQAGAGTARQGETNRGQRRTQPLGPLTVPTGLARYLLDEGAAGAPRVPAGEPADPQLKNNASSGAGHIS</sequence>
<evidence type="ECO:0000313" key="3">
    <source>
        <dbReference type="Proteomes" id="UP001501474"/>
    </source>
</evidence>
<organism evidence="2 3">
    <name type="scientific">Streptomyces indiaensis</name>
    <dbReference type="NCBI Taxonomy" id="284033"/>
    <lineage>
        <taxon>Bacteria</taxon>
        <taxon>Bacillati</taxon>
        <taxon>Actinomycetota</taxon>
        <taxon>Actinomycetes</taxon>
        <taxon>Kitasatosporales</taxon>
        <taxon>Streptomycetaceae</taxon>
        <taxon>Streptomyces</taxon>
    </lineage>
</organism>
<dbReference type="EMBL" id="BAAART010000055">
    <property type="protein sequence ID" value="GAA2230486.1"/>
    <property type="molecule type" value="Genomic_DNA"/>
</dbReference>
<dbReference type="Proteomes" id="UP001501474">
    <property type="component" value="Unassembled WGS sequence"/>
</dbReference>
<feature type="region of interest" description="Disordered" evidence="1">
    <location>
        <begin position="1"/>
        <end position="111"/>
    </location>
</feature>
<feature type="compositionally biased region" description="Low complexity" evidence="1">
    <location>
        <begin position="27"/>
        <end position="55"/>
    </location>
</feature>